<proteinExistence type="predicted"/>
<name>A0AAD4HCJ4_9AGAM</name>
<evidence type="ECO:0000313" key="2">
    <source>
        <dbReference type="Proteomes" id="UP001195769"/>
    </source>
</evidence>
<organism evidence="1 2">
    <name type="scientific">Suillus fuscotomentosus</name>
    <dbReference type="NCBI Taxonomy" id="1912939"/>
    <lineage>
        <taxon>Eukaryota</taxon>
        <taxon>Fungi</taxon>
        <taxon>Dikarya</taxon>
        <taxon>Basidiomycota</taxon>
        <taxon>Agaricomycotina</taxon>
        <taxon>Agaricomycetes</taxon>
        <taxon>Agaricomycetidae</taxon>
        <taxon>Boletales</taxon>
        <taxon>Suillineae</taxon>
        <taxon>Suillaceae</taxon>
        <taxon>Suillus</taxon>
    </lineage>
</organism>
<dbReference type="AlphaFoldDB" id="A0AAD4HCJ4"/>
<dbReference type="RefSeq" id="XP_041216050.1">
    <property type="nucleotide sequence ID" value="XM_041378123.1"/>
</dbReference>
<comment type="caution">
    <text evidence="1">The sequence shown here is derived from an EMBL/GenBank/DDBJ whole genome shotgun (WGS) entry which is preliminary data.</text>
</comment>
<feature type="non-terminal residue" evidence="1">
    <location>
        <position position="349"/>
    </location>
</feature>
<dbReference type="GeneID" id="64672421"/>
<dbReference type="EMBL" id="JABBWK010000709">
    <property type="protein sequence ID" value="KAG1879941.1"/>
    <property type="molecule type" value="Genomic_DNA"/>
</dbReference>
<reference evidence="1" key="1">
    <citation type="journal article" date="2020" name="New Phytol.">
        <title>Comparative genomics reveals dynamic genome evolution in host specialist ectomycorrhizal fungi.</title>
        <authorList>
            <person name="Lofgren L.A."/>
            <person name="Nguyen N.H."/>
            <person name="Vilgalys R."/>
            <person name="Ruytinx J."/>
            <person name="Liao H.L."/>
            <person name="Branco S."/>
            <person name="Kuo A."/>
            <person name="LaButti K."/>
            <person name="Lipzen A."/>
            <person name="Andreopoulos W."/>
            <person name="Pangilinan J."/>
            <person name="Riley R."/>
            <person name="Hundley H."/>
            <person name="Na H."/>
            <person name="Barry K."/>
            <person name="Grigoriev I.V."/>
            <person name="Stajich J.E."/>
            <person name="Kennedy P.G."/>
        </authorList>
    </citation>
    <scope>NUCLEOTIDE SEQUENCE</scope>
    <source>
        <strain evidence="1">FC203</strain>
    </source>
</reference>
<dbReference type="Proteomes" id="UP001195769">
    <property type="component" value="Unassembled WGS sequence"/>
</dbReference>
<accession>A0AAD4HCJ4</accession>
<gene>
    <name evidence="1" type="ORF">F5891DRAFT_991496</name>
</gene>
<keyword evidence="2" id="KW-1185">Reference proteome</keyword>
<protein>
    <submittedName>
        <fullName evidence="1">Uncharacterized protein</fullName>
    </submittedName>
</protein>
<evidence type="ECO:0000313" key="1">
    <source>
        <dbReference type="EMBL" id="KAG1879941.1"/>
    </source>
</evidence>
<sequence length="349" mass="39475">MPPLKMTAKKSTGGFAPRIVLTVPDQDIVTATTQHMEIDQDGSEHNNAEDVIFRCLVCHIGRQRDDENREPYFGFYKGGLPIFNKFLPVRATLEVSKRAQISSSPVLFLHLNLVDNDTTGGPFKLAYQFIQPYFPRGGLRYQEVSFDIATPQKLTEYLKDASRMVQDLRKQRIWPRIVIAITNHTDNDSGDPFAGYVNGKYISAAIDEFLTVILKPWKQLISDAGESFLWFFCCGALINNVDSFNLLRKSILSHRISASVAFTARRFQPNFACHLLLAFVELVLIECVSITYAFPHMLGQSNKLGRHTDIILMLTDTLTGELRTTKYSWANSDHRPWGHSLPIQCPDCG</sequence>